<evidence type="ECO:0000256" key="1">
    <source>
        <dbReference type="SAM" id="MobiDB-lite"/>
    </source>
</evidence>
<dbReference type="OrthoDB" id="3255702at2759"/>
<feature type="region of interest" description="Disordered" evidence="1">
    <location>
        <begin position="294"/>
        <end position="375"/>
    </location>
</feature>
<protein>
    <submittedName>
        <fullName evidence="2">Uncharacterized protein</fullName>
    </submittedName>
</protein>
<feature type="compositionally biased region" description="Polar residues" evidence="1">
    <location>
        <begin position="929"/>
        <end position="943"/>
    </location>
</feature>
<feature type="compositionally biased region" description="Polar residues" evidence="1">
    <location>
        <begin position="322"/>
        <end position="338"/>
    </location>
</feature>
<accession>A0A0C3KCA2</accession>
<dbReference type="AlphaFoldDB" id="A0A0C3KCA2"/>
<feature type="compositionally biased region" description="Polar residues" evidence="1">
    <location>
        <begin position="875"/>
        <end position="896"/>
    </location>
</feature>
<dbReference type="EMBL" id="KN823242">
    <property type="protein sequence ID" value="KIO19093.1"/>
    <property type="molecule type" value="Genomic_DNA"/>
</dbReference>
<feature type="region of interest" description="Disordered" evidence="1">
    <location>
        <begin position="810"/>
        <end position="896"/>
    </location>
</feature>
<dbReference type="Proteomes" id="UP000054248">
    <property type="component" value="Unassembled WGS sequence"/>
</dbReference>
<keyword evidence="3" id="KW-1185">Reference proteome</keyword>
<reference evidence="3" key="2">
    <citation type="submission" date="2015-01" db="EMBL/GenBank/DDBJ databases">
        <title>Evolutionary Origins and Diversification of the Mycorrhizal Mutualists.</title>
        <authorList>
            <consortium name="DOE Joint Genome Institute"/>
            <consortium name="Mycorrhizal Genomics Consortium"/>
            <person name="Kohler A."/>
            <person name="Kuo A."/>
            <person name="Nagy L.G."/>
            <person name="Floudas D."/>
            <person name="Copeland A."/>
            <person name="Barry K.W."/>
            <person name="Cichocki N."/>
            <person name="Veneault-Fourrey C."/>
            <person name="LaButti K."/>
            <person name="Lindquist E.A."/>
            <person name="Lipzen A."/>
            <person name="Lundell T."/>
            <person name="Morin E."/>
            <person name="Murat C."/>
            <person name="Riley R."/>
            <person name="Ohm R."/>
            <person name="Sun H."/>
            <person name="Tunlid A."/>
            <person name="Henrissat B."/>
            <person name="Grigoriev I.V."/>
            <person name="Hibbett D.S."/>
            <person name="Martin F."/>
        </authorList>
    </citation>
    <scope>NUCLEOTIDE SEQUENCE [LARGE SCALE GENOMIC DNA]</scope>
    <source>
        <strain evidence="3">MUT 4182</strain>
    </source>
</reference>
<dbReference type="HOGENOM" id="CLU_002542_0_0_1"/>
<evidence type="ECO:0000313" key="3">
    <source>
        <dbReference type="Proteomes" id="UP000054248"/>
    </source>
</evidence>
<evidence type="ECO:0000313" key="2">
    <source>
        <dbReference type="EMBL" id="KIO19093.1"/>
    </source>
</evidence>
<proteinExistence type="predicted"/>
<feature type="compositionally biased region" description="Basic residues" evidence="1">
    <location>
        <begin position="1007"/>
        <end position="1016"/>
    </location>
</feature>
<name>A0A0C3KCA2_9AGAM</name>
<dbReference type="STRING" id="1051891.A0A0C3KCA2"/>
<organism evidence="2 3">
    <name type="scientific">Tulasnella calospora MUT 4182</name>
    <dbReference type="NCBI Taxonomy" id="1051891"/>
    <lineage>
        <taxon>Eukaryota</taxon>
        <taxon>Fungi</taxon>
        <taxon>Dikarya</taxon>
        <taxon>Basidiomycota</taxon>
        <taxon>Agaricomycotina</taxon>
        <taxon>Agaricomycetes</taxon>
        <taxon>Cantharellales</taxon>
        <taxon>Tulasnellaceae</taxon>
        <taxon>Tulasnella</taxon>
    </lineage>
</organism>
<gene>
    <name evidence="2" type="ORF">M407DRAFT_224161</name>
</gene>
<sequence length="1016" mass="110969">MSTLLQILGHNRARIAFHLWGRSDPGGQVECDEEIVEEMAAWVGSHPKATPQDVNRRRIKVVQDVRKANFELLDDEEQEKWARRAKLIHKPTTVEEEQCFVEATLPHVVDILKLLADRGNMHFVLLASSRSSCDVPIFIQEFGRQNVEQGIFLSATDGLGARVRADYFEYALERFGGGVDDAVVLMDTAPTGDLEVDAEPDEPIARTGASRAKRKKQPTALRAVVPPFQPNLSDTKTVPKMAKAISDFVVMGVDSEPKGKKGKRAKKYEEVVEELDDDNYPSMMQDIDYALLDDALSPPAPDKPQQKASRKGKGKALRIESPPQSTNETHTPPIVSSSKLKRSRSTAISKPITAEAPDRPAPKSRPSTKQKSAIKLGTDELSHPLVLPDDEETAKIWMETKQYLDLWGGNMTHCEEQSRKMPFLGLSGIKHSIDLPAAIYSAVSILQLWSVFQAEAVGGFDVTLPLNLGLNTVKPAHHISKLISLIVDSNRPLPSAKFIHSQAPISSDAACALFLQIEAAVLRFMDEMVASEKSVLDSNLNLLQGMRLASFMSATGFIRDGGKTGSNTKRTSALSDRFVQILAAIALARYFNLLLGRMVKLYGESTTAFDHKIMWNEVESLWRPACVSLARALVARRSDLFTFNTQGVSLPKNFRALVDFAFESRPWWTPGSKGVPSFVSIPNKQAVASETFFKHLKDINWTKCSFIERGQILLLILIGAIQIETGRVKTETENPQVDSPARLLADALSSFRKGLEVSGEDGPTEQHILIPEDQVSTWISKWEMECQILTDDGPLSTVLTDENTTQTRPLPIVTEDSGAPTSSPVSVHSVTLDETSVGDRDKVETAGSQPCLGDPQASAVTSHLSYEEEDPTLPDSIQPTMSSRNQRSALVSTPQSTTLVPAVRPLENASLPVAKKIRRTREVEPCSLNEANQGTRTLRSTTAPRPVQEPSPIIPGRGSTPGKPKAAGSGGVQGSASTRITRSTASAPSAGRGRGRPANRVPTVAPSRKKKSGGGR</sequence>
<reference evidence="2 3" key="1">
    <citation type="submission" date="2014-04" db="EMBL/GenBank/DDBJ databases">
        <authorList>
            <consortium name="DOE Joint Genome Institute"/>
            <person name="Kuo A."/>
            <person name="Girlanda M."/>
            <person name="Perotto S."/>
            <person name="Kohler A."/>
            <person name="Nagy L.G."/>
            <person name="Floudas D."/>
            <person name="Copeland A."/>
            <person name="Barry K.W."/>
            <person name="Cichocki N."/>
            <person name="Veneault-Fourrey C."/>
            <person name="LaButti K."/>
            <person name="Lindquist E.A."/>
            <person name="Lipzen A."/>
            <person name="Lundell T."/>
            <person name="Morin E."/>
            <person name="Murat C."/>
            <person name="Sun H."/>
            <person name="Tunlid A."/>
            <person name="Henrissat B."/>
            <person name="Grigoriev I.V."/>
            <person name="Hibbett D.S."/>
            <person name="Martin F."/>
            <person name="Nordberg H.P."/>
            <person name="Cantor M.N."/>
            <person name="Hua S.X."/>
        </authorList>
    </citation>
    <scope>NUCLEOTIDE SEQUENCE [LARGE SCALE GENOMIC DNA]</scope>
    <source>
        <strain evidence="2 3">MUT 4182</strain>
    </source>
</reference>
<feature type="region of interest" description="Disordered" evidence="1">
    <location>
        <begin position="924"/>
        <end position="1016"/>
    </location>
</feature>
<feature type="compositionally biased region" description="Low complexity" evidence="1">
    <location>
        <begin position="974"/>
        <end position="990"/>
    </location>
</feature>
<feature type="compositionally biased region" description="Low complexity" evidence="1">
    <location>
        <begin position="820"/>
        <end position="830"/>
    </location>
</feature>